<comment type="subcellular location">
    <subcellularLocation>
        <location evidence="6">Cytoplasm</location>
    </subcellularLocation>
</comment>
<dbReference type="Gene3D" id="3.90.1150.10">
    <property type="entry name" value="Aspartate Aminotransferase, domain 1"/>
    <property type="match status" value="1"/>
</dbReference>
<evidence type="ECO:0000256" key="1">
    <source>
        <dbReference type="ARBA" id="ARBA00022576"/>
    </source>
</evidence>
<dbReference type="GO" id="GO:0031299">
    <property type="term" value="F:taurine-pyruvate aminotransferase activity"/>
    <property type="evidence" value="ECO:0007669"/>
    <property type="project" value="UniProtKB-EC"/>
</dbReference>
<evidence type="ECO:0000256" key="4">
    <source>
        <dbReference type="ARBA" id="ARBA00023317"/>
    </source>
</evidence>
<dbReference type="EMBL" id="AAEW02000002">
    <property type="protein sequence ID" value="EAT17058.1"/>
    <property type="molecule type" value="Genomic_DNA"/>
</dbReference>
<feature type="binding site" evidence="6">
    <location>
        <position position="281"/>
    </location>
    <ligand>
        <name>N(2)-acetyl-L-ornithine</name>
        <dbReference type="ChEBI" id="CHEBI:57805"/>
    </ligand>
</feature>
<dbReference type="Gene3D" id="3.40.640.10">
    <property type="entry name" value="Type I PLP-dependent aspartate aminotransferase-like (Major domain)"/>
    <property type="match status" value="1"/>
</dbReference>
<feature type="binding site" evidence="6">
    <location>
        <begin position="106"/>
        <end position="107"/>
    </location>
    <ligand>
        <name>pyridoxal 5'-phosphate</name>
        <dbReference type="ChEBI" id="CHEBI:597326"/>
    </ligand>
</feature>
<dbReference type="CDD" id="cd00610">
    <property type="entry name" value="OAT_like"/>
    <property type="match status" value="1"/>
</dbReference>
<dbReference type="InterPro" id="IPR015422">
    <property type="entry name" value="PyrdxlP-dep_Trfase_small"/>
</dbReference>
<feature type="modified residue" description="N6-(pyridoxal phosphate)lysine" evidence="6">
    <location>
        <position position="253"/>
    </location>
</feature>
<keyword evidence="1 6" id="KW-0032">Aminotransferase</keyword>
<dbReference type="InterPro" id="IPR050103">
    <property type="entry name" value="Class-III_PLP-dep_AT"/>
</dbReference>
<comment type="pathway">
    <text evidence="6">Amino-acid biosynthesis; L-arginine biosynthesis; N(2)-acetyl-L-ornithine from L-glutamate: step 4/4.</text>
</comment>
<sequence>MSTSQDWITRGDQHITTTYGRYPLVAVKGEGCWLWDADGNKYLDFLAGVAVNNLGHCHPKVVEALQRQAATLIHCSNYYHIPSQIELAEILCEHSFGDRVFFCNSGAEANEAAMKLVRKYSAEKHGENRFEVITALASFHGRTIGTISATGQDAVRKGFTPVVPGFKYVPFGDIDAMRSAISPNTCAVMLEPVQGEGGVNVPPEGYLKAVRQLCDEQDLLLVFDEVQVGCGRTGTLFAYQHDEIAPDIMTLAKALAGGPPIGAMVATEEVAATFVPGTHGSTFGGNPLMTSAAVAAMRCLLDDGVLDNCVAMGDYLREQLEALSSRFSFAGAVRGRGLILGLQLETPGADIVKQAMAKGLLINCTAGSVLRFVPPLIVSREEIDQAMTILGEVLSEVEKNR</sequence>
<evidence type="ECO:0000256" key="6">
    <source>
        <dbReference type="HAMAP-Rule" id="MF_01107"/>
    </source>
</evidence>
<dbReference type="GO" id="GO:0042802">
    <property type="term" value="F:identical protein binding"/>
    <property type="evidence" value="ECO:0007669"/>
    <property type="project" value="TreeGrafter"/>
</dbReference>
<dbReference type="FunFam" id="3.40.640.10:FF:000004">
    <property type="entry name" value="Acetylornithine aminotransferase"/>
    <property type="match status" value="1"/>
</dbReference>
<dbReference type="GO" id="GO:0003992">
    <property type="term" value="F:N2-acetyl-L-ornithine:2-oxoglutarate 5-aminotransferase activity"/>
    <property type="evidence" value="ECO:0007669"/>
    <property type="project" value="UniProtKB-UniRule"/>
</dbReference>
<gene>
    <name evidence="6" type="primary">argD</name>
    <name evidence="7" type="ORF">Dace_2924</name>
</gene>
<dbReference type="NCBIfam" id="NF002874">
    <property type="entry name" value="PRK03244.1"/>
    <property type="match status" value="1"/>
</dbReference>
<comment type="subunit">
    <text evidence="6">Homodimer.</text>
</comment>
<dbReference type="GO" id="GO:0005737">
    <property type="term" value="C:cytoplasm"/>
    <property type="evidence" value="ECO:0007669"/>
    <property type="project" value="UniProtKB-SubCell"/>
</dbReference>
<keyword evidence="2 6" id="KW-0808">Transferase</keyword>
<dbReference type="GO" id="GO:0030170">
    <property type="term" value="F:pyridoxal phosphate binding"/>
    <property type="evidence" value="ECO:0007669"/>
    <property type="project" value="InterPro"/>
</dbReference>
<dbReference type="UniPathway" id="UPA00068">
    <property type="reaction ID" value="UER00109"/>
</dbReference>
<dbReference type="EC" id="2.6.1.11" evidence="6"/>
<dbReference type="AlphaFoldDB" id="Q1K3B6"/>
<accession>Q1K3B6</accession>
<dbReference type="HAMAP" id="MF_01107">
    <property type="entry name" value="ArgD_aminotrans_3"/>
    <property type="match status" value="1"/>
</dbReference>
<dbReference type="Proteomes" id="UP000005695">
    <property type="component" value="Unassembled WGS sequence"/>
</dbReference>
<comment type="similarity">
    <text evidence="6">Belongs to the class-III pyridoxal-phosphate-dependent aminotransferase family. ArgD subfamily.</text>
</comment>
<dbReference type="OrthoDB" id="9801052at2"/>
<organism evidence="7 8">
    <name type="scientific">Desulfuromonas acetoxidans (strain DSM 684 / 11070)</name>
    <dbReference type="NCBI Taxonomy" id="281689"/>
    <lineage>
        <taxon>Bacteria</taxon>
        <taxon>Pseudomonadati</taxon>
        <taxon>Thermodesulfobacteriota</taxon>
        <taxon>Desulfuromonadia</taxon>
        <taxon>Desulfuromonadales</taxon>
        <taxon>Desulfuromonadaceae</taxon>
        <taxon>Desulfuromonas</taxon>
    </lineage>
</organism>
<feature type="binding site" evidence="6">
    <location>
        <position position="142"/>
    </location>
    <ligand>
        <name>N(2)-acetyl-L-ornithine</name>
        <dbReference type="ChEBI" id="CHEBI:57805"/>
    </ligand>
</feature>
<dbReference type="InterPro" id="IPR015424">
    <property type="entry name" value="PyrdxlP-dep_Trfase"/>
</dbReference>
<keyword evidence="6" id="KW-0028">Amino-acid biosynthesis</keyword>
<dbReference type="NCBIfam" id="NF002325">
    <property type="entry name" value="PRK01278.1"/>
    <property type="match status" value="1"/>
</dbReference>
<feature type="binding site" evidence="6">
    <location>
        <position position="282"/>
    </location>
    <ligand>
        <name>pyridoxal 5'-phosphate</name>
        <dbReference type="ChEBI" id="CHEBI:597326"/>
    </ligand>
</feature>
<dbReference type="RefSeq" id="WP_005997965.1">
    <property type="nucleotide sequence ID" value="NZ_AAEW02000002.1"/>
</dbReference>
<dbReference type="Pfam" id="PF00202">
    <property type="entry name" value="Aminotran_3"/>
    <property type="match status" value="1"/>
</dbReference>
<dbReference type="PIRSF" id="PIRSF000521">
    <property type="entry name" value="Transaminase_4ab_Lys_Orn"/>
    <property type="match status" value="1"/>
</dbReference>
<keyword evidence="6" id="KW-0963">Cytoplasm</keyword>
<evidence type="ECO:0000256" key="5">
    <source>
        <dbReference type="ARBA" id="ARBA00052998"/>
    </source>
</evidence>
<reference evidence="7" key="1">
    <citation type="submission" date="2006-05" db="EMBL/GenBank/DDBJ databases">
        <title>Annotation of the draft genome assembly of Desulfuromonas acetoxidans DSM 684.</title>
        <authorList>
            <consortium name="US DOE Joint Genome Institute (JGI-ORNL)"/>
            <person name="Larimer F."/>
            <person name="Land M."/>
            <person name="Hauser L."/>
        </authorList>
    </citation>
    <scope>NUCLEOTIDE SEQUENCE [LARGE SCALE GENOMIC DNA]</scope>
    <source>
        <strain evidence="7">DSM 684</strain>
    </source>
</reference>
<dbReference type="PROSITE" id="PS00600">
    <property type="entry name" value="AA_TRANSFER_CLASS_3"/>
    <property type="match status" value="1"/>
</dbReference>
<dbReference type="PANTHER" id="PTHR11986">
    <property type="entry name" value="AMINOTRANSFERASE CLASS III"/>
    <property type="match status" value="1"/>
</dbReference>
<keyword evidence="6" id="KW-0055">Arginine biosynthesis</keyword>
<comment type="caution">
    <text evidence="7">The sequence shown here is derived from an EMBL/GenBank/DDBJ whole genome shotgun (WGS) entry which is preliminary data.</text>
</comment>
<comment type="catalytic activity">
    <reaction evidence="6">
        <text>N(2)-acetyl-L-ornithine + 2-oxoglutarate = N-acetyl-L-glutamate 5-semialdehyde + L-glutamate</text>
        <dbReference type="Rhea" id="RHEA:18049"/>
        <dbReference type="ChEBI" id="CHEBI:16810"/>
        <dbReference type="ChEBI" id="CHEBI:29123"/>
        <dbReference type="ChEBI" id="CHEBI:29985"/>
        <dbReference type="ChEBI" id="CHEBI:57805"/>
        <dbReference type="EC" id="2.6.1.11"/>
    </reaction>
</comment>
<feature type="binding site" evidence="6">
    <location>
        <position position="139"/>
    </location>
    <ligand>
        <name>pyridoxal 5'-phosphate</name>
        <dbReference type="ChEBI" id="CHEBI:597326"/>
    </ligand>
</feature>
<dbReference type="InterPro" id="IPR049704">
    <property type="entry name" value="Aminotrans_3_PPA_site"/>
</dbReference>
<keyword evidence="4" id="KW-0670">Pyruvate</keyword>
<dbReference type="PANTHER" id="PTHR11986:SF113">
    <property type="entry name" value="SUCCINYLORNITHINE TRANSAMINASE"/>
    <property type="match status" value="1"/>
</dbReference>
<reference evidence="7" key="2">
    <citation type="submission" date="2006-05" db="EMBL/GenBank/DDBJ databases">
        <title>Sequencing of the draft genome and assembly of Desulfuromonas acetoxidans DSM 684.</title>
        <authorList>
            <consortium name="US DOE Joint Genome Institute (JGI-PGF)"/>
            <person name="Copeland A."/>
            <person name="Lucas S."/>
            <person name="Lapidus A."/>
            <person name="Barry K."/>
            <person name="Detter J.C."/>
            <person name="Glavina del Rio T."/>
            <person name="Hammon N."/>
            <person name="Israni S."/>
            <person name="Dalin E."/>
            <person name="Tice H."/>
            <person name="Bruce D."/>
            <person name="Pitluck S."/>
            <person name="Richardson P."/>
        </authorList>
    </citation>
    <scope>NUCLEOTIDE SEQUENCE [LARGE SCALE GENOMIC DNA]</scope>
    <source>
        <strain evidence="7">DSM 684</strain>
    </source>
</reference>
<dbReference type="SUPFAM" id="SSF53383">
    <property type="entry name" value="PLP-dependent transferases"/>
    <property type="match status" value="1"/>
</dbReference>
<protein>
    <recommendedName>
        <fullName evidence="6">Acetylornithine aminotransferase</fullName>
        <shortName evidence="6">ACOAT</shortName>
        <ecNumber evidence="6">2.6.1.11</ecNumber>
    </recommendedName>
</protein>
<dbReference type="InterPro" id="IPR005814">
    <property type="entry name" value="Aminotrans_3"/>
</dbReference>
<evidence type="ECO:0000313" key="8">
    <source>
        <dbReference type="Proteomes" id="UP000005695"/>
    </source>
</evidence>
<evidence type="ECO:0000256" key="3">
    <source>
        <dbReference type="ARBA" id="ARBA00022898"/>
    </source>
</evidence>
<evidence type="ECO:0000313" key="7">
    <source>
        <dbReference type="EMBL" id="EAT17058.1"/>
    </source>
</evidence>
<name>Q1K3B6_DESA6</name>
<keyword evidence="3 6" id="KW-0663">Pyridoxal phosphate</keyword>
<dbReference type="NCBIfam" id="TIGR00707">
    <property type="entry name" value="argD"/>
    <property type="match status" value="1"/>
</dbReference>
<evidence type="ECO:0000256" key="2">
    <source>
        <dbReference type="ARBA" id="ARBA00022679"/>
    </source>
</evidence>
<dbReference type="InterPro" id="IPR015421">
    <property type="entry name" value="PyrdxlP-dep_Trfase_major"/>
</dbReference>
<dbReference type="InterPro" id="IPR004636">
    <property type="entry name" value="AcOrn/SuccOrn_fam"/>
</dbReference>
<comment type="catalytic activity">
    <reaction evidence="5">
        <text>taurine + pyruvate = sulfoacetaldehyde + L-alanine</text>
        <dbReference type="Rhea" id="RHEA:10420"/>
        <dbReference type="ChEBI" id="CHEBI:15361"/>
        <dbReference type="ChEBI" id="CHEBI:57972"/>
        <dbReference type="ChEBI" id="CHEBI:58246"/>
        <dbReference type="ChEBI" id="CHEBI:507393"/>
        <dbReference type="EC" id="2.6.1.77"/>
    </reaction>
    <physiologicalReaction direction="left-to-right" evidence="5">
        <dbReference type="Rhea" id="RHEA:10421"/>
    </physiologicalReaction>
</comment>
<comment type="cofactor">
    <cofactor evidence="6">
        <name>pyridoxal 5'-phosphate</name>
        <dbReference type="ChEBI" id="CHEBI:597326"/>
    </cofactor>
    <text evidence="6">Binds 1 pyridoxal phosphate per subunit.</text>
</comment>
<proteinExistence type="inferred from homology"/>
<keyword evidence="8" id="KW-1185">Reference proteome</keyword>
<feature type="binding site" evidence="6">
    <location>
        <begin position="224"/>
        <end position="227"/>
    </location>
    <ligand>
        <name>pyridoxal 5'-phosphate</name>
        <dbReference type="ChEBI" id="CHEBI:597326"/>
    </ligand>
</feature>
<comment type="miscellaneous">
    <text evidence="6">May also have succinyldiaminopimelate aminotransferase activity, thus carrying out the corresponding step in lysine biosynthesis.</text>
</comment>
<dbReference type="GO" id="GO:0006526">
    <property type="term" value="P:L-arginine biosynthetic process"/>
    <property type="evidence" value="ECO:0007669"/>
    <property type="project" value="UniProtKB-UniRule"/>
</dbReference>